<dbReference type="EMBL" id="CVRI01000065">
    <property type="protein sequence ID" value="CRL05695.1"/>
    <property type="molecule type" value="Genomic_DNA"/>
</dbReference>
<comment type="subcellular location">
    <subcellularLocation>
        <location evidence="1">Membrane</location>
        <topology evidence="1">Single-pass membrane protein</topology>
    </subcellularLocation>
</comment>
<keyword evidence="11" id="KW-1185">Reference proteome</keyword>
<keyword evidence="4 9" id="KW-0812">Transmembrane</keyword>
<evidence type="ECO:0000313" key="10">
    <source>
        <dbReference type="EMBL" id="CRL05695.1"/>
    </source>
</evidence>
<proteinExistence type="inferred from homology"/>
<dbReference type="PANTHER" id="PTHR34644">
    <property type="entry name" value="SINGLE-PASS MEMBRANE AND COILED-COIL DOMAIN-CONTAINING PROTEIN 4"/>
    <property type="match status" value="1"/>
</dbReference>
<evidence type="ECO:0000256" key="3">
    <source>
        <dbReference type="ARBA" id="ARBA00017028"/>
    </source>
</evidence>
<keyword evidence="6" id="KW-0175">Coiled coil</keyword>
<dbReference type="AlphaFoldDB" id="A0A1J1IZX3"/>
<evidence type="ECO:0000256" key="6">
    <source>
        <dbReference type="ARBA" id="ARBA00023054"/>
    </source>
</evidence>
<name>A0A1J1IZX3_9DIPT</name>
<evidence type="ECO:0000256" key="7">
    <source>
        <dbReference type="ARBA" id="ARBA00023136"/>
    </source>
</evidence>
<sequence length="66" mass="7714">MARNRVNNEKLSRKEKQEMRKESAKMNEQIKTIVLPTLGVVFLLIWAFVYMKTRGIPITIPPPEDD</sequence>
<evidence type="ECO:0000256" key="8">
    <source>
        <dbReference type="SAM" id="MobiDB-lite"/>
    </source>
</evidence>
<evidence type="ECO:0000313" key="11">
    <source>
        <dbReference type="Proteomes" id="UP000183832"/>
    </source>
</evidence>
<feature type="transmembrane region" description="Helical" evidence="9">
    <location>
        <begin position="30"/>
        <end position="51"/>
    </location>
</feature>
<dbReference type="Pfam" id="PF15012">
    <property type="entry name" value="DUF4519"/>
    <property type="match status" value="1"/>
</dbReference>
<dbReference type="PANTHER" id="PTHR34644:SF2">
    <property type="entry name" value="SINGLE-PASS MEMBRANE AND COILED-COIL DOMAIN-CONTAINING PROTEIN 4"/>
    <property type="match status" value="1"/>
</dbReference>
<protein>
    <recommendedName>
        <fullName evidence="3">Single-pass membrane and coiled-coil domain-containing protein 4 homolog</fullName>
    </recommendedName>
</protein>
<evidence type="ECO:0000256" key="9">
    <source>
        <dbReference type="SAM" id="Phobius"/>
    </source>
</evidence>
<evidence type="ECO:0000256" key="4">
    <source>
        <dbReference type="ARBA" id="ARBA00022692"/>
    </source>
</evidence>
<dbReference type="OrthoDB" id="10266771at2759"/>
<dbReference type="GO" id="GO:0016020">
    <property type="term" value="C:membrane"/>
    <property type="evidence" value="ECO:0007669"/>
    <property type="project" value="UniProtKB-SubCell"/>
</dbReference>
<dbReference type="InterPro" id="IPR027960">
    <property type="entry name" value="DUF4519"/>
</dbReference>
<organism evidence="10 11">
    <name type="scientific">Clunio marinus</name>
    <dbReference type="NCBI Taxonomy" id="568069"/>
    <lineage>
        <taxon>Eukaryota</taxon>
        <taxon>Metazoa</taxon>
        <taxon>Ecdysozoa</taxon>
        <taxon>Arthropoda</taxon>
        <taxon>Hexapoda</taxon>
        <taxon>Insecta</taxon>
        <taxon>Pterygota</taxon>
        <taxon>Neoptera</taxon>
        <taxon>Endopterygota</taxon>
        <taxon>Diptera</taxon>
        <taxon>Nematocera</taxon>
        <taxon>Chironomoidea</taxon>
        <taxon>Chironomidae</taxon>
        <taxon>Clunio</taxon>
    </lineage>
</organism>
<dbReference type="Proteomes" id="UP000183832">
    <property type="component" value="Unassembled WGS sequence"/>
</dbReference>
<reference evidence="10 11" key="1">
    <citation type="submission" date="2015-04" db="EMBL/GenBank/DDBJ databases">
        <authorList>
            <person name="Syromyatnikov M.Y."/>
            <person name="Popov V.N."/>
        </authorList>
    </citation>
    <scope>NUCLEOTIDE SEQUENCE [LARGE SCALE GENOMIC DNA]</scope>
</reference>
<keyword evidence="5 9" id="KW-1133">Transmembrane helix</keyword>
<accession>A0A1J1IZX3</accession>
<feature type="region of interest" description="Disordered" evidence="8">
    <location>
        <begin position="1"/>
        <end position="25"/>
    </location>
</feature>
<evidence type="ECO:0000256" key="1">
    <source>
        <dbReference type="ARBA" id="ARBA00004167"/>
    </source>
</evidence>
<gene>
    <name evidence="10" type="ORF">CLUMA_CG018727</name>
</gene>
<keyword evidence="7 9" id="KW-0472">Membrane</keyword>
<evidence type="ECO:0000256" key="2">
    <source>
        <dbReference type="ARBA" id="ARBA00009202"/>
    </source>
</evidence>
<comment type="similarity">
    <text evidence="2">Belongs to the SMCO4 family.</text>
</comment>
<evidence type="ECO:0000256" key="5">
    <source>
        <dbReference type="ARBA" id="ARBA00022989"/>
    </source>
</evidence>